<proteinExistence type="predicted"/>
<dbReference type="InterPro" id="IPR000073">
    <property type="entry name" value="AB_hydrolase_1"/>
</dbReference>
<dbReference type="EMBL" id="CP009533">
    <property type="protein sequence ID" value="AIS19756.1"/>
    <property type="molecule type" value="Genomic_DNA"/>
</dbReference>
<dbReference type="PANTHER" id="PTHR12277:SF81">
    <property type="entry name" value="PROTEIN ABHD13"/>
    <property type="match status" value="1"/>
</dbReference>
<dbReference type="Proteomes" id="UP000029499">
    <property type="component" value="Chromosome"/>
</dbReference>
<dbReference type="HOGENOM" id="CLU_029375_2_1_6"/>
<dbReference type="InterPro" id="IPR022742">
    <property type="entry name" value="Hydrolase_4"/>
</dbReference>
<evidence type="ECO:0000313" key="2">
    <source>
        <dbReference type="EMBL" id="AIS19756.1"/>
    </source>
</evidence>
<reference evidence="2 3" key="1">
    <citation type="journal article" date="2015" name="J. Biotechnol.">
        <title>Complete genome sequence of Pseudomonas rhizosphaerae IH5T (=DSM 16299T), a phosphate-solubilizing rhizobacterium for bacterial biofertilizer.</title>
        <authorList>
            <person name="Kwak Y."/>
            <person name="Jung B.K."/>
            <person name="Shin J.H."/>
        </authorList>
    </citation>
    <scope>NUCLEOTIDE SEQUENCE [LARGE SCALE GENOMIC DNA]</scope>
    <source>
        <strain evidence="2">DSM 16299</strain>
    </source>
</reference>
<gene>
    <name evidence="2" type="ORF">LT40_21135</name>
</gene>
<dbReference type="KEGG" id="prh:LT40_21135"/>
<dbReference type="PANTHER" id="PTHR12277">
    <property type="entry name" value="ALPHA/BETA HYDROLASE DOMAIN-CONTAINING PROTEIN"/>
    <property type="match status" value="1"/>
</dbReference>
<sequence>MASPTTAPRRRRWLPFLLLALAIGVGLPYGCSQLAYKERQLLFNIEPGTASWYAGLPSGVTELQIPVEKALSSTQYLHAWWWPAPRADAPAVLYLHGTRWNLTAQVRRISQLRELGFSVLAIDYRGFGESPGDLPSERTVYQDAQAAWERLVQLQPKAERRFIYGHSLGGAIAVDLAEHLAGGDEPKAAGLIVESTFTDLAAAAAAVANTSLPVRWIMSEKFDSIDKIGDIKIPVLIVHGLDDRYVPSRFSQELFDAAAEPKRLLLVPGGTHNNSMTLGSQAYAEALREVFGL</sequence>
<dbReference type="AlphaFoldDB" id="A0A089ZRP8"/>
<evidence type="ECO:0000313" key="3">
    <source>
        <dbReference type="Proteomes" id="UP000029499"/>
    </source>
</evidence>
<dbReference type="Gene3D" id="3.40.50.1820">
    <property type="entry name" value="alpha/beta hydrolase"/>
    <property type="match status" value="1"/>
</dbReference>
<dbReference type="eggNOG" id="COG1073">
    <property type="taxonomic scope" value="Bacteria"/>
</dbReference>
<dbReference type="InterPro" id="IPR029058">
    <property type="entry name" value="AB_hydrolase_fold"/>
</dbReference>
<dbReference type="STRING" id="216142.LT40_21135"/>
<dbReference type="PRINTS" id="PR00111">
    <property type="entry name" value="ABHYDROLASE"/>
</dbReference>
<keyword evidence="3" id="KW-1185">Reference proteome</keyword>
<dbReference type="GO" id="GO:0016787">
    <property type="term" value="F:hydrolase activity"/>
    <property type="evidence" value="ECO:0007669"/>
    <property type="project" value="UniProtKB-KW"/>
</dbReference>
<dbReference type="OrthoDB" id="9798884at2"/>
<accession>A0A089ZRP8</accession>
<feature type="domain" description="Serine aminopeptidase S33" evidence="1">
    <location>
        <begin position="91"/>
        <end position="209"/>
    </location>
</feature>
<organism evidence="2 3">
    <name type="scientific">Pseudomonas rhizosphaerae</name>
    <dbReference type="NCBI Taxonomy" id="216142"/>
    <lineage>
        <taxon>Bacteria</taxon>
        <taxon>Pseudomonadati</taxon>
        <taxon>Pseudomonadota</taxon>
        <taxon>Gammaproteobacteria</taxon>
        <taxon>Pseudomonadales</taxon>
        <taxon>Pseudomonadaceae</taxon>
        <taxon>Pseudomonas</taxon>
    </lineage>
</organism>
<evidence type="ECO:0000259" key="1">
    <source>
        <dbReference type="Pfam" id="PF12146"/>
    </source>
</evidence>
<dbReference type="SUPFAM" id="SSF53474">
    <property type="entry name" value="alpha/beta-Hydrolases"/>
    <property type="match status" value="1"/>
</dbReference>
<dbReference type="Pfam" id="PF12146">
    <property type="entry name" value="Hydrolase_4"/>
    <property type="match status" value="1"/>
</dbReference>
<dbReference type="RefSeq" id="WP_043193163.1">
    <property type="nucleotide sequence ID" value="NZ_CP009533.1"/>
</dbReference>
<protein>
    <submittedName>
        <fullName evidence="2">Alpha/beta hydrolase</fullName>
    </submittedName>
</protein>
<keyword evidence="2" id="KW-0378">Hydrolase</keyword>
<name>A0A089ZRP8_9PSED</name>